<protein>
    <submittedName>
        <fullName evidence="4">TetR/AcrR family transcriptional regulator</fullName>
    </submittedName>
</protein>
<dbReference type="InterPro" id="IPR050109">
    <property type="entry name" value="HTH-type_TetR-like_transc_reg"/>
</dbReference>
<evidence type="ECO:0000256" key="2">
    <source>
        <dbReference type="PROSITE-ProRule" id="PRU00335"/>
    </source>
</evidence>
<dbReference type="EMBL" id="JAGSVG010000003">
    <property type="protein sequence ID" value="MBR8128377.1"/>
    <property type="molecule type" value="Genomic_DNA"/>
</dbReference>
<comment type="caution">
    <text evidence="4">The sequence shown here is derived from an EMBL/GenBank/DDBJ whole genome shotgun (WGS) entry which is preliminary data.</text>
</comment>
<dbReference type="Pfam" id="PF17932">
    <property type="entry name" value="TetR_C_24"/>
    <property type="match status" value="1"/>
</dbReference>
<dbReference type="InterPro" id="IPR036271">
    <property type="entry name" value="Tet_transcr_reg_TetR-rel_C_sf"/>
</dbReference>
<organism evidence="4 5">
    <name type="scientific">Burkholderia ambifaria</name>
    <dbReference type="NCBI Taxonomy" id="152480"/>
    <lineage>
        <taxon>Bacteria</taxon>
        <taxon>Pseudomonadati</taxon>
        <taxon>Pseudomonadota</taxon>
        <taxon>Betaproteobacteria</taxon>
        <taxon>Burkholderiales</taxon>
        <taxon>Burkholderiaceae</taxon>
        <taxon>Burkholderia</taxon>
        <taxon>Burkholderia cepacia complex</taxon>
    </lineage>
</organism>
<dbReference type="InterPro" id="IPR001647">
    <property type="entry name" value="HTH_TetR"/>
</dbReference>
<keyword evidence="1 2" id="KW-0238">DNA-binding</keyword>
<dbReference type="PANTHER" id="PTHR30055">
    <property type="entry name" value="HTH-TYPE TRANSCRIPTIONAL REGULATOR RUTR"/>
    <property type="match status" value="1"/>
</dbReference>
<dbReference type="Pfam" id="PF00440">
    <property type="entry name" value="TetR_N"/>
    <property type="match status" value="1"/>
</dbReference>
<dbReference type="RefSeq" id="WP_050772576.1">
    <property type="nucleotide sequence ID" value="NZ_CADERF010000006.1"/>
</dbReference>
<dbReference type="Gene3D" id="1.10.10.60">
    <property type="entry name" value="Homeodomain-like"/>
    <property type="match status" value="1"/>
</dbReference>
<dbReference type="SUPFAM" id="SSF48498">
    <property type="entry name" value="Tetracyclin repressor-like, C-terminal domain"/>
    <property type="match status" value="1"/>
</dbReference>
<dbReference type="PANTHER" id="PTHR30055:SF220">
    <property type="entry name" value="TETR-FAMILY REGULATORY PROTEIN"/>
    <property type="match status" value="1"/>
</dbReference>
<dbReference type="PROSITE" id="PS50977">
    <property type="entry name" value="HTH_TETR_2"/>
    <property type="match status" value="1"/>
</dbReference>
<dbReference type="GO" id="GO:0000976">
    <property type="term" value="F:transcription cis-regulatory region binding"/>
    <property type="evidence" value="ECO:0007669"/>
    <property type="project" value="TreeGrafter"/>
</dbReference>
<evidence type="ECO:0000313" key="4">
    <source>
        <dbReference type="EMBL" id="MBR8128377.1"/>
    </source>
</evidence>
<evidence type="ECO:0000313" key="5">
    <source>
        <dbReference type="Proteomes" id="UP000682266"/>
    </source>
</evidence>
<dbReference type="InterPro" id="IPR041490">
    <property type="entry name" value="KstR2_TetR_C"/>
</dbReference>
<dbReference type="AlphaFoldDB" id="A0AA41JII4"/>
<feature type="DNA-binding region" description="H-T-H motif" evidence="2">
    <location>
        <begin position="37"/>
        <end position="56"/>
    </location>
</feature>
<dbReference type="Proteomes" id="UP000682266">
    <property type="component" value="Unassembled WGS sequence"/>
</dbReference>
<feature type="domain" description="HTH tetR-type" evidence="3">
    <location>
        <begin position="14"/>
        <end position="74"/>
    </location>
</feature>
<evidence type="ECO:0000259" key="3">
    <source>
        <dbReference type="PROSITE" id="PS50977"/>
    </source>
</evidence>
<gene>
    <name evidence="4" type="ORF">KDW93_05195</name>
</gene>
<name>A0AA41JII4_9BURK</name>
<proteinExistence type="predicted"/>
<dbReference type="SUPFAM" id="SSF46689">
    <property type="entry name" value="Homeodomain-like"/>
    <property type="match status" value="1"/>
</dbReference>
<evidence type="ECO:0000256" key="1">
    <source>
        <dbReference type="ARBA" id="ARBA00023125"/>
    </source>
</evidence>
<sequence>MDTPTLTRTQRRAAEMRRTLVDIAEDLLIEGGVAAVTAEEVARRADVSLQTVYNRIGRKPALLMAIAERAMEENHAFIDEAYSASGTAEERASSVFNAYVRFAFERPQQFRILANPPDEPEAIERIASMARQQNAKLESIIRDGIAAGDFHADLEPESAANALWAMMDGVLCLALRSDAMRPNNVAPENLVRETWKVLARGIQAR</sequence>
<dbReference type="InterPro" id="IPR009057">
    <property type="entry name" value="Homeodomain-like_sf"/>
</dbReference>
<reference evidence="4" key="1">
    <citation type="submission" date="2021-04" db="EMBL/GenBank/DDBJ databases">
        <title>A collection of bacterial strains from the Burkholderia cepacia Research Laboratory and Repository.</title>
        <authorList>
            <person name="Lipuma J."/>
            <person name="Spilker T."/>
        </authorList>
    </citation>
    <scope>NUCLEOTIDE SEQUENCE</scope>
    <source>
        <strain evidence="4">AU36012</strain>
    </source>
</reference>
<dbReference type="GO" id="GO:0003700">
    <property type="term" value="F:DNA-binding transcription factor activity"/>
    <property type="evidence" value="ECO:0007669"/>
    <property type="project" value="TreeGrafter"/>
</dbReference>
<accession>A0AA41JII4</accession>
<dbReference type="Gene3D" id="1.10.357.10">
    <property type="entry name" value="Tetracycline Repressor, domain 2"/>
    <property type="match status" value="1"/>
</dbReference>